<dbReference type="Pfam" id="PF14659">
    <property type="entry name" value="Phage_int_SAM_3"/>
    <property type="match status" value="1"/>
</dbReference>
<keyword evidence="2" id="KW-0229">DNA integration</keyword>
<dbReference type="InterPro" id="IPR050090">
    <property type="entry name" value="Tyrosine_recombinase_XerCD"/>
</dbReference>
<proteinExistence type="inferred from homology"/>
<dbReference type="InterPro" id="IPR013762">
    <property type="entry name" value="Integrase-like_cat_sf"/>
</dbReference>
<dbReference type="InterPro" id="IPR011010">
    <property type="entry name" value="DNA_brk_join_enz"/>
</dbReference>
<dbReference type="GO" id="GO:0003677">
    <property type="term" value="F:DNA binding"/>
    <property type="evidence" value="ECO:0007669"/>
    <property type="project" value="UniProtKB-KW"/>
</dbReference>
<evidence type="ECO:0000256" key="4">
    <source>
        <dbReference type="ARBA" id="ARBA00023172"/>
    </source>
</evidence>
<dbReference type="InterPro" id="IPR010998">
    <property type="entry name" value="Integrase_recombinase_N"/>
</dbReference>
<dbReference type="InterPro" id="IPR004107">
    <property type="entry name" value="Integrase_SAM-like_N"/>
</dbReference>
<dbReference type="AlphaFoldDB" id="A0A6N2S4J2"/>
<reference evidence="7" key="1">
    <citation type="submission" date="2019-11" db="EMBL/GenBank/DDBJ databases">
        <authorList>
            <person name="Feng L."/>
        </authorList>
    </citation>
    <scope>NUCLEOTIDE SEQUENCE</scope>
    <source>
        <strain evidence="7">BlongumLFYP82</strain>
    </source>
</reference>
<keyword evidence="3" id="KW-0238">DNA-binding</keyword>
<dbReference type="Gene3D" id="1.10.443.10">
    <property type="entry name" value="Intergrase catalytic core"/>
    <property type="match status" value="1"/>
</dbReference>
<evidence type="ECO:0000313" key="6">
    <source>
        <dbReference type="EMBL" id="MDW3127099.1"/>
    </source>
</evidence>
<dbReference type="Proteomes" id="UP001277803">
    <property type="component" value="Unassembled WGS sequence"/>
</dbReference>
<dbReference type="Gene3D" id="1.10.150.130">
    <property type="match status" value="1"/>
</dbReference>
<keyword evidence="4" id="KW-0233">DNA recombination</keyword>
<name>A0A6N2S4J2_BIFLN</name>
<dbReference type="PROSITE" id="PS51898">
    <property type="entry name" value="TYR_RECOMBINASE"/>
    <property type="match status" value="1"/>
</dbReference>
<evidence type="ECO:0000256" key="1">
    <source>
        <dbReference type="ARBA" id="ARBA00008857"/>
    </source>
</evidence>
<dbReference type="Pfam" id="PF00589">
    <property type="entry name" value="Phage_integrase"/>
    <property type="match status" value="1"/>
</dbReference>
<sequence>MSRQTRRKRRSFGKCEEKTIKGRRYLYYSFVTPEWAFSKWPELKLGARQWHSVLPENEYEGEAWLSAAQRDIKAGIWVPDALKKAEARRESITFREYAVPWVERRKKKNGTDLKETAKQKYRESLELYLLDYFGDIPLTSIKTADVQKWWDEFKPVRLDADLEDRRYHVYKHLKTILEDAATEPIDDAGNTLIAANPCRIRAARPKAKHVPVRPTPEQMTALLEAMPEYVRMVARICDGAALREGEALGLCVKHIDFDHMKIKVRQQVQRIKDDKNPGRYKTVILTPKTDSSIDDVAMSPALASDIRDWMDSRNLTDPESPLFVGVRTGDWITPATYRKAIADAKKKVPGLENMRPHDLRKDFLSTILDEGGTVAEVMRQGRHTTMAVASKYQVTSEDHMNDVLNRVDSRTKPASADAAPDVPADAGEDDIQALAGVIDGMPLEDRVTLLKTLTAEKRALILDVMEKTAKLATLTELLK</sequence>
<accession>A0A6N2S4J2</accession>
<dbReference type="PANTHER" id="PTHR30349:SF64">
    <property type="entry name" value="PROPHAGE INTEGRASE INTD-RELATED"/>
    <property type="match status" value="1"/>
</dbReference>
<evidence type="ECO:0000259" key="5">
    <source>
        <dbReference type="PROSITE" id="PS51898"/>
    </source>
</evidence>
<dbReference type="SUPFAM" id="SSF56349">
    <property type="entry name" value="DNA breaking-rejoining enzymes"/>
    <property type="match status" value="1"/>
</dbReference>
<comment type="similarity">
    <text evidence="1">Belongs to the 'phage' integrase family.</text>
</comment>
<protein>
    <submittedName>
        <fullName evidence="7">Prophage phiRv2 integrase</fullName>
    </submittedName>
    <submittedName>
        <fullName evidence="6">Tyrosine-type recombinase/integrase</fullName>
    </submittedName>
</protein>
<dbReference type="EMBL" id="CACRSV010000012">
    <property type="protein sequence ID" value="VYS87161.1"/>
    <property type="molecule type" value="Genomic_DNA"/>
</dbReference>
<organism evidence="7">
    <name type="scientific">Bifidobacterium longum</name>
    <dbReference type="NCBI Taxonomy" id="216816"/>
    <lineage>
        <taxon>Bacteria</taxon>
        <taxon>Bacillati</taxon>
        <taxon>Actinomycetota</taxon>
        <taxon>Actinomycetes</taxon>
        <taxon>Bifidobacteriales</taxon>
        <taxon>Bifidobacteriaceae</taxon>
        <taxon>Bifidobacterium</taxon>
    </lineage>
</organism>
<dbReference type="RefSeq" id="WP_144169737.1">
    <property type="nucleotide sequence ID" value="NZ_CACRSV010000012.1"/>
</dbReference>
<evidence type="ECO:0000256" key="3">
    <source>
        <dbReference type="ARBA" id="ARBA00023125"/>
    </source>
</evidence>
<feature type="domain" description="Tyr recombinase" evidence="5">
    <location>
        <begin position="209"/>
        <end position="405"/>
    </location>
</feature>
<dbReference type="GO" id="GO:0015074">
    <property type="term" value="P:DNA integration"/>
    <property type="evidence" value="ECO:0007669"/>
    <property type="project" value="UniProtKB-KW"/>
</dbReference>
<dbReference type="PANTHER" id="PTHR30349">
    <property type="entry name" value="PHAGE INTEGRASE-RELATED"/>
    <property type="match status" value="1"/>
</dbReference>
<reference evidence="6" key="2">
    <citation type="submission" date="2023-10" db="EMBL/GenBank/DDBJ databases">
        <title>Rapid discrimination of Bifidobacterium longum Subspecies based on MALDI-TOF MS and Machine Learning.</title>
        <authorList>
            <person name="Chen J."/>
        </authorList>
    </citation>
    <scope>NUCLEOTIDE SEQUENCE</scope>
    <source>
        <strain evidence="6">YGMCC0039</strain>
    </source>
</reference>
<dbReference type="EMBL" id="JAWLRA010000034">
    <property type="protein sequence ID" value="MDW3127099.1"/>
    <property type="molecule type" value="Genomic_DNA"/>
</dbReference>
<dbReference type="InterPro" id="IPR002104">
    <property type="entry name" value="Integrase_catalytic"/>
</dbReference>
<gene>
    <name evidence="7" type="ORF">BLLFYP82_00122</name>
    <name evidence="6" type="ORF">RS890_08465</name>
</gene>
<evidence type="ECO:0000313" key="7">
    <source>
        <dbReference type="EMBL" id="VYS87161.1"/>
    </source>
</evidence>
<evidence type="ECO:0000256" key="2">
    <source>
        <dbReference type="ARBA" id="ARBA00022908"/>
    </source>
</evidence>
<dbReference type="GO" id="GO:0006310">
    <property type="term" value="P:DNA recombination"/>
    <property type="evidence" value="ECO:0007669"/>
    <property type="project" value="UniProtKB-KW"/>
</dbReference>